<evidence type="ECO:0000256" key="3">
    <source>
        <dbReference type="ARBA" id="ARBA00022989"/>
    </source>
</evidence>
<protein>
    <submittedName>
        <fullName evidence="6">Energy transducer TonB</fullName>
    </submittedName>
</protein>
<dbReference type="EMBL" id="JAJNOC010000007">
    <property type="protein sequence ID" value="MCD2518476.1"/>
    <property type="molecule type" value="Genomic_DNA"/>
</dbReference>
<keyword evidence="4" id="KW-0472">Membrane</keyword>
<keyword evidence="7" id="KW-1185">Reference proteome</keyword>
<sequence>MKFLIDTDGTVLDKEIVKSSGHKMQDKAALEATARCKLAVAPQDGQLEKEWVLLQYVWTLD</sequence>
<dbReference type="Proteomes" id="UP001179361">
    <property type="component" value="Unassembled WGS sequence"/>
</dbReference>
<evidence type="ECO:0000256" key="1">
    <source>
        <dbReference type="ARBA" id="ARBA00004167"/>
    </source>
</evidence>
<dbReference type="InterPro" id="IPR006260">
    <property type="entry name" value="TonB/TolA_C"/>
</dbReference>
<evidence type="ECO:0000259" key="5">
    <source>
        <dbReference type="PROSITE" id="PS52015"/>
    </source>
</evidence>
<keyword evidence="2" id="KW-0812">Transmembrane</keyword>
<reference evidence="6" key="1">
    <citation type="submission" date="2021-11" db="EMBL/GenBank/DDBJ databases">
        <title>The complete genome of Massilia sp sp. G4R7.</title>
        <authorList>
            <person name="Liu L."/>
            <person name="Yue J."/>
            <person name="Yuan J."/>
            <person name="Yang F."/>
            <person name="Li L."/>
        </authorList>
    </citation>
    <scope>NUCLEOTIDE SEQUENCE</scope>
    <source>
        <strain evidence="6">G4R7</strain>
    </source>
</reference>
<dbReference type="Pfam" id="PF03544">
    <property type="entry name" value="TonB_C"/>
    <property type="match status" value="1"/>
</dbReference>
<evidence type="ECO:0000313" key="7">
    <source>
        <dbReference type="Proteomes" id="UP001179361"/>
    </source>
</evidence>
<dbReference type="Gene3D" id="3.30.1150.10">
    <property type="match status" value="1"/>
</dbReference>
<evidence type="ECO:0000256" key="4">
    <source>
        <dbReference type="ARBA" id="ARBA00023136"/>
    </source>
</evidence>
<dbReference type="SUPFAM" id="SSF74653">
    <property type="entry name" value="TolA/TonB C-terminal domain"/>
    <property type="match status" value="1"/>
</dbReference>
<gene>
    <name evidence="6" type="ORF">LQ564_19420</name>
</gene>
<keyword evidence="3" id="KW-1133">Transmembrane helix</keyword>
<proteinExistence type="predicted"/>
<comment type="subcellular location">
    <subcellularLocation>
        <location evidence="1">Membrane</location>
        <topology evidence="1">Single-pass membrane protein</topology>
    </subcellularLocation>
</comment>
<evidence type="ECO:0000256" key="2">
    <source>
        <dbReference type="ARBA" id="ARBA00022692"/>
    </source>
</evidence>
<accession>A0ABS8QC00</accession>
<dbReference type="NCBIfam" id="TIGR01352">
    <property type="entry name" value="tonB_Cterm"/>
    <property type="match status" value="1"/>
</dbReference>
<evidence type="ECO:0000313" key="6">
    <source>
        <dbReference type="EMBL" id="MCD2518476.1"/>
    </source>
</evidence>
<comment type="caution">
    <text evidence="6">The sequence shown here is derived from an EMBL/GenBank/DDBJ whole genome shotgun (WGS) entry which is preliminary data.</text>
</comment>
<organism evidence="6 7">
    <name type="scientific">Massilia phyllostachyos</name>
    <dbReference type="NCBI Taxonomy" id="2898585"/>
    <lineage>
        <taxon>Bacteria</taxon>
        <taxon>Pseudomonadati</taxon>
        <taxon>Pseudomonadota</taxon>
        <taxon>Betaproteobacteria</taxon>
        <taxon>Burkholderiales</taxon>
        <taxon>Oxalobacteraceae</taxon>
        <taxon>Telluria group</taxon>
        <taxon>Massilia</taxon>
    </lineage>
</organism>
<name>A0ABS8QC00_9BURK</name>
<dbReference type="PROSITE" id="PS52015">
    <property type="entry name" value="TONB_CTD"/>
    <property type="match status" value="1"/>
</dbReference>
<dbReference type="InterPro" id="IPR037682">
    <property type="entry name" value="TonB_C"/>
</dbReference>
<feature type="domain" description="TonB C-terminal" evidence="5">
    <location>
        <begin position="1"/>
        <end position="61"/>
    </location>
</feature>